<dbReference type="Proteomes" id="UP000451233">
    <property type="component" value="Unassembled WGS sequence"/>
</dbReference>
<feature type="domain" description="CinA C-terminal" evidence="1">
    <location>
        <begin position="8"/>
        <end position="154"/>
    </location>
</feature>
<dbReference type="GO" id="GO:0016787">
    <property type="term" value="F:hydrolase activity"/>
    <property type="evidence" value="ECO:0007669"/>
    <property type="project" value="UniProtKB-KW"/>
</dbReference>
<keyword evidence="2" id="KW-0378">Hydrolase</keyword>
<evidence type="ECO:0000313" key="3">
    <source>
        <dbReference type="Proteomes" id="UP000451233"/>
    </source>
</evidence>
<keyword evidence="3" id="KW-1185">Reference proteome</keyword>
<sequence length="163" mass="17437">MPSAIVVSCSKLLAKMGLTIVFVESATAGRLCSEFALTAESGKILKGGLVCYDACLKEDILKVPEKLIKKYTPESAEVTAELAKRLKKFIPADIHAAITGLTTPGGSETPEKPVGTIFIHVLFKDTSLAIAEVYKGTPEEIMLQAIDRVALTIISEIEFSGSH</sequence>
<dbReference type="AlphaFoldDB" id="A0A7K1Y0G5"/>
<dbReference type="EMBL" id="WVHS01000003">
    <property type="protein sequence ID" value="MXV16720.1"/>
    <property type="molecule type" value="Genomic_DNA"/>
</dbReference>
<accession>A0A7K1Y0G5</accession>
<proteinExistence type="predicted"/>
<organism evidence="2 3">
    <name type="scientific">Hufsiella ginkgonis</name>
    <dbReference type="NCBI Taxonomy" id="2695274"/>
    <lineage>
        <taxon>Bacteria</taxon>
        <taxon>Pseudomonadati</taxon>
        <taxon>Bacteroidota</taxon>
        <taxon>Sphingobacteriia</taxon>
        <taxon>Sphingobacteriales</taxon>
        <taxon>Sphingobacteriaceae</taxon>
        <taxon>Hufsiella</taxon>
    </lineage>
</organism>
<dbReference type="Gene3D" id="3.90.950.20">
    <property type="entry name" value="CinA-like"/>
    <property type="match status" value="1"/>
</dbReference>
<evidence type="ECO:0000313" key="2">
    <source>
        <dbReference type="EMBL" id="MXV16720.1"/>
    </source>
</evidence>
<dbReference type="Pfam" id="PF02464">
    <property type="entry name" value="CinA"/>
    <property type="match status" value="1"/>
</dbReference>
<reference evidence="2 3" key="1">
    <citation type="submission" date="2019-11" db="EMBL/GenBank/DDBJ databases">
        <title>Pedobacter sp. HMF7056 Genome sequencing and assembly.</title>
        <authorList>
            <person name="Kang H."/>
            <person name="Kim H."/>
            <person name="Joh K."/>
        </authorList>
    </citation>
    <scope>NUCLEOTIDE SEQUENCE [LARGE SCALE GENOMIC DNA]</scope>
    <source>
        <strain evidence="2 3">HMF7056</strain>
    </source>
</reference>
<dbReference type="NCBIfam" id="TIGR00199">
    <property type="entry name" value="PncC_domain"/>
    <property type="match status" value="1"/>
</dbReference>
<protein>
    <submittedName>
        <fullName evidence="2">Nicotinamide-nucleotide amidohydrolase family protein</fullName>
    </submittedName>
</protein>
<dbReference type="InterPro" id="IPR008136">
    <property type="entry name" value="CinA_C"/>
</dbReference>
<gene>
    <name evidence="2" type="ORF">GS398_15570</name>
</gene>
<comment type="caution">
    <text evidence="2">The sequence shown here is derived from an EMBL/GenBank/DDBJ whole genome shotgun (WGS) entry which is preliminary data.</text>
</comment>
<dbReference type="SUPFAM" id="SSF142433">
    <property type="entry name" value="CinA-like"/>
    <property type="match status" value="1"/>
</dbReference>
<dbReference type="RefSeq" id="WP_160907695.1">
    <property type="nucleotide sequence ID" value="NZ_WVHS01000003.1"/>
</dbReference>
<name>A0A7K1Y0G5_9SPHI</name>
<evidence type="ECO:0000259" key="1">
    <source>
        <dbReference type="Pfam" id="PF02464"/>
    </source>
</evidence>
<dbReference type="InterPro" id="IPR036653">
    <property type="entry name" value="CinA-like_C"/>
</dbReference>